<dbReference type="AlphaFoldDB" id="Q7NYR4"/>
<organism evidence="1 2">
    <name type="scientific">Chromobacterium violaceum (strain ATCC 12472 / DSM 30191 / JCM 1249 / CCUG 213 / NBRC 12614 / NCIMB 9131 / NCTC 9757 / MK)</name>
    <dbReference type="NCBI Taxonomy" id="243365"/>
    <lineage>
        <taxon>Bacteria</taxon>
        <taxon>Pseudomonadati</taxon>
        <taxon>Pseudomonadota</taxon>
        <taxon>Betaproteobacteria</taxon>
        <taxon>Neisseriales</taxon>
        <taxon>Chromobacteriaceae</taxon>
        <taxon>Chromobacterium</taxon>
    </lineage>
</organism>
<protein>
    <submittedName>
        <fullName evidence="1">Uncharacterized protein</fullName>
    </submittedName>
</protein>
<keyword evidence="2" id="KW-1185">Reference proteome</keyword>
<gene>
    <name evidence="1" type="ordered locus">CV_1209</name>
</gene>
<dbReference type="KEGG" id="cvi:CV_1209"/>
<evidence type="ECO:0000313" key="2">
    <source>
        <dbReference type="Proteomes" id="UP000001424"/>
    </source>
</evidence>
<sequence length="112" mass="12775">MRRLAAEELVSYWHFVFIWYTIRPVGQKKRAAQGGPKFRDEHLGEQASPGLYALAVARSLQYLSKCTRPVGYPSGWQTRMGSWPPLLTHRRRPRCQCSGFLLTAYVFAAGIC</sequence>
<dbReference type="Proteomes" id="UP000001424">
    <property type="component" value="Chromosome"/>
</dbReference>
<dbReference type="STRING" id="243365.CV_1209"/>
<reference evidence="1 2" key="1">
    <citation type="journal article" date="2003" name="Proc. Natl. Acad. Sci. U.S.A.">
        <title>The complete genome sequence of Chromobacterium violaceum reveals remarkable and exploitable bacterial adaptability.</title>
        <authorList>
            <person name="Vasconcelos A.T.R."/>
            <person name="de Almeida D.F."/>
            <person name="Almeida F.C."/>
            <person name="de Almeida L.G.P."/>
            <person name="de Almeida R."/>
            <person name="Goncalves J.A.A."/>
            <person name="Andrade E.M."/>
            <person name="Antonio R.V."/>
            <person name="Araripe J."/>
            <person name="de Araujo M.F.F."/>
            <person name="Filho S.A."/>
            <person name="Azevedo V."/>
            <person name="Batista A.J."/>
            <person name="Bataus L.A.M."/>
            <person name="Batista J.S."/>
            <person name="Belo A."/>
            <person name="vander Berg C."/>
            <person name="Blamey J."/>
            <person name="Bogo M."/>
            <person name="Bonato S."/>
            <person name="Bordignon J."/>
            <person name="Brito C.A."/>
            <person name="Brocchi M."/>
            <person name="Burity H.A."/>
            <person name="Camargo A.A."/>
            <person name="Cardoso D.D.P."/>
            <person name="Carneiro N.P."/>
            <person name="Carraro D.M."/>
            <person name="Carvalho C.M.B."/>
            <person name="Cascardo J.C.M."/>
            <person name="Cavada B.S."/>
            <person name="Chueire L.M.O."/>
            <person name="Pasa T.B.C."/>
            <person name="Duran N."/>
            <person name="Fagundes N."/>
            <person name="Falcao C.L."/>
            <person name="Fantinatti F."/>
            <person name="Farias I.P."/>
            <person name="Felipe M.S.S."/>
            <person name="Ferrari L.P."/>
            <person name="Ferro J.A."/>
            <person name="Ferro M.I.T."/>
            <person name="Franco G.R."/>
            <person name="Freitas N.S.A."/>
            <person name="Furlan L.R."/>
            <person name="Gazzinelli R.T."/>
            <person name="Gomes E.A."/>
            <person name="Goncalves P.R."/>
            <person name="Grangeiro T.B."/>
            <person name="Grattapaglia D."/>
            <person name="Grisard E.C."/>
            <person name="Guimaraes C.T."/>
            <person name="Hanna E.S."/>
            <person name="Hungria M."/>
            <person name="Jardim S.N."/>
            <person name="Laurino J."/>
            <person name="Leoi L.C.T."/>
            <person name="Fassarella L."/>
            <person name="Lima A."/>
            <person name="Loureiro M.F."/>
            <person name="Lyra M.C.P."/>
            <person name="Macedo M."/>
            <person name="Madeira H.M.F."/>
            <person name="Manfio G.P."/>
            <person name="Maranhao A.Q."/>
            <person name="Martins W.S."/>
            <person name="di Mauro S.M.Z."/>
            <person name="de Medeiros S.R.B."/>
            <person name="Meissner R.D.V."/>
            <person name="Menck C.F.M."/>
            <person name="Moreira M.A.M."/>
            <person name="Nascimento F.F."/>
            <person name="Nicolas M.F."/>
            <person name="Oliveira J.G."/>
            <person name="Oliveira S.C."/>
            <person name="Paixao R.F.C."/>
            <person name="Parente J.A."/>
            <person name="Pedrosa F.O."/>
            <person name="Pena S.J.D."/>
            <person name="Perreira J.O."/>
            <person name="Perreira M."/>
            <person name="Pinto L.S.R.C."/>
            <person name="Pinto L.S."/>
            <person name="Porto J.I.R."/>
            <person name="Potrich D.P."/>
            <person name="Neto C.E.R."/>
            <person name="Reis A.M.M."/>
            <person name="Rigo L.U."/>
            <person name="Rondinelli E."/>
            <person name="dos Santos E.B.P."/>
            <person name="Santos F.R."/>
            <person name="Schneider M.P.C."/>
            <person name="Seuanez H.N."/>
            <person name="Silva A.M.R."/>
            <person name="da Silva A.L.C."/>
            <person name="Silva D.W."/>
            <person name="Silva R."/>
            <person name="Simoes I.C."/>
            <person name="Simon D."/>
            <person name="Soares C.M.A."/>
            <person name="Soares R.B.A."/>
            <person name="Souza E.M."/>
            <person name="Souza K.R.L."/>
            <person name="Souza R.C."/>
            <person name="Steffens M.B.R."/>
            <person name="Steindel M."/>
            <person name="Teixeira S.R."/>
            <person name="Urmenyi T."/>
            <person name="Vettore A."/>
            <person name="Wassem R."/>
            <person name="Zaha A."/>
            <person name="Simpson A.J.G."/>
        </authorList>
    </citation>
    <scope>NUCLEOTIDE SEQUENCE [LARGE SCALE GENOMIC DNA]</scope>
    <source>
        <strain evidence="2">ATCC 12472 / DSM 30191 / JCM 1249 / NBRC 12614 / NCIMB 9131 / NCTC 9757</strain>
    </source>
</reference>
<dbReference type="EMBL" id="AE016825">
    <property type="protein sequence ID" value="AAQ58884.1"/>
    <property type="molecule type" value="Genomic_DNA"/>
</dbReference>
<name>Q7NYR4_CHRVO</name>
<proteinExistence type="predicted"/>
<evidence type="ECO:0000313" key="1">
    <source>
        <dbReference type="EMBL" id="AAQ58884.1"/>
    </source>
</evidence>
<accession>Q7NYR4</accession>
<dbReference type="HOGENOM" id="CLU_2141444_0_0_4"/>